<proteinExistence type="inferred from homology"/>
<accession>A0ABY3RTT0</accession>
<dbReference type="SUPFAM" id="SSF69047">
    <property type="entry name" value="Hypothetical protein YjbJ"/>
    <property type="match status" value="1"/>
</dbReference>
<dbReference type="EMBL" id="CP082781">
    <property type="protein sequence ID" value="UGS27478.1"/>
    <property type="molecule type" value="Genomic_DNA"/>
</dbReference>
<feature type="region of interest" description="Disordered" evidence="2">
    <location>
        <begin position="1"/>
        <end position="57"/>
    </location>
</feature>
<feature type="domain" description="CsbD-like" evidence="3">
    <location>
        <begin position="5"/>
        <end position="56"/>
    </location>
</feature>
<evidence type="ECO:0000259" key="3">
    <source>
        <dbReference type="Pfam" id="PF05532"/>
    </source>
</evidence>
<name>A0ABY3RTT0_9MICO</name>
<gene>
    <name evidence="4" type="ORF">K8F61_04570</name>
</gene>
<dbReference type="InterPro" id="IPR036629">
    <property type="entry name" value="YjbJ_sf"/>
</dbReference>
<organism evidence="4 5">
    <name type="scientific">Microbacterium resistens</name>
    <dbReference type="NCBI Taxonomy" id="156977"/>
    <lineage>
        <taxon>Bacteria</taxon>
        <taxon>Bacillati</taxon>
        <taxon>Actinomycetota</taxon>
        <taxon>Actinomycetes</taxon>
        <taxon>Micrococcales</taxon>
        <taxon>Microbacteriaceae</taxon>
        <taxon>Microbacterium</taxon>
    </lineage>
</organism>
<reference evidence="4 5" key="1">
    <citation type="submission" date="2023-01" db="EMBL/GenBank/DDBJ databases">
        <title>Characterization of estradiol degrading bacteria Microbacterium sp. MZT7 and reveal degrading genes through genome analysis.</title>
        <authorList>
            <person name="Hao P."/>
            <person name="Gao Y."/>
        </authorList>
    </citation>
    <scope>NUCLEOTIDE SEQUENCE [LARGE SCALE GENOMIC DNA]</scope>
    <source>
        <strain evidence="4 5">MZT7</strain>
    </source>
</reference>
<comment type="similarity">
    <text evidence="1">Belongs to the UPF0337 (CsbD) family.</text>
</comment>
<keyword evidence="5" id="KW-1185">Reference proteome</keyword>
<evidence type="ECO:0000256" key="2">
    <source>
        <dbReference type="SAM" id="MobiDB-lite"/>
    </source>
</evidence>
<dbReference type="Proteomes" id="UP001199642">
    <property type="component" value="Chromosome"/>
</dbReference>
<evidence type="ECO:0000313" key="4">
    <source>
        <dbReference type="EMBL" id="UGS27478.1"/>
    </source>
</evidence>
<evidence type="ECO:0000313" key="5">
    <source>
        <dbReference type="Proteomes" id="UP001199642"/>
    </source>
</evidence>
<dbReference type="InterPro" id="IPR008462">
    <property type="entry name" value="CsbD"/>
</dbReference>
<dbReference type="Gene3D" id="1.10.1470.10">
    <property type="entry name" value="YjbJ"/>
    <property type="match status" value="1"/>
</dbReference>
<feature type="compositionally biased region" description="Basic and acidic residues" evidence="2">
    <location>
        <begin position="1"/>
        <end position="22"/>
    </location>
</feature>
<evidence type="ECO:0000256" key="1">
    <source>
        <dbReference type="ARBA" id="ARBA00009129"/>
    </source>
</evidence>
<sequence>MSAGDKMKHTAEKVGGKVKEGVGKVTDNEDLEREGQADQAKANLKKAGDDLKDVVDE</sequence>
<feature type="compositionally biased region" description="Basic and acidic residues" evidence="2">
    <location>
        <begin position="46"/>
        <end position="57"/>
    </location>
</feature>
<dbReference type="Pfam" id="PF05532">
    <property type="entry name" value="CsbD"/>
    <property type="match status" value="1"/>
</dbReference>
<dbReference type="RefSeq" id="WP_067242998.1">
    <property type="nucleotide sequence ID" value="NZ_CP082781.1"/>
</dbReference>
<protein>
    <submittedName>
        <fullName evidence="4">CsbD family protein</fullName>
    </submittedName>
</protein>